<comment type="caution">
    <text evidence="3">The sequence shown here is derived from an EMBL/GenBank/DDBJ whole genome shotgun (WGS) entry which is preliminary data.</text>
</comment>
<organism evidence="3 4">
    <name type="scientific">Paraglomus brasilianum</name>
    <dbReference type="NCBI Taxonomy" id="144538"/>
    <lineage>
        <taxon>Eukaryota</taxon>
        <taxon>Fungi</taxon>
        <taxon>Fungi incertae sedis</taxon>
        <taxon>Mucoromycota</taxon>
        <taxon>Glomeromycotina</taxon>
        <taxon>Glomeromycetes</taxon>
        <taxon>Paraglomerales</taxon>
        <taxon>Paraglomeraceae</taxon>
        <taxon>Paraglomus</taxon>
    </lineage>
</organism>
<feature type="region of interest" description="Disordered" evidence="1">
    <location>
        <begin position="576"/>
        <end position="603"/>
    </location>
</feature>
<evidence type="ECO:0000256" key="1">
    <source>
        <dbReference type="SAM" id="MobiDB-lite"/>
    </source>
</evidence>
<proteinExistence type="predicted"/>
<dbReference type="Gene3D" id="3.30.420.10">
    <property type="entry name" value="Ribonuclease H-like superfamily/Ribonuclease H"/>
    <property type="match status" value="1"/>
</dbReference>
<reference evidence="3" key="1">
    <citation type="submission" date="2021-06" db="EMBL/GenBank/DDBJ databases">
        <authorList>
            <person name="Kallberg Y."/>
            <person name="Tangrot J."/>
            <person name="Rosling A."/>
        </authorList>
    </citation>
    <scope>NUCLEOTIDE SEQUENCE</scope>
    <source>
        <strain evidence="3">BR232B</strain>
    </source>
</reference>
<feature type="compositionally biased region" description="Polar residues" evidence="1">
    <location>
        <begin position="637"/>
        <end position="646"/>
    </location>
</feature>
<evidence type="ECO:0000313" key="4">
    <source>
        <dbReference type="Proteomes" id="UP000789739"/>
    </source>
</evidence>
<dbReference type="GO" id="GO:0003676">
    <property type="term" value="F:nucleic acid binding"/>
    <property type="evidence" value="ECO:0007669"/>
    <property type="project" value="InterPro"/>
</dbReference>
<feature type="domain" description="Tc1-like transposase DDE" evidence="2">
    <location>
        <begin position="81"/>
        <end position="157"/>
    </location>
</feature>
<evidence type="ECO:0000259" key="2">
    <source>
        <dbReference type="Pfam" id="PF13358"/>
    </source>
</evidence>
<dbReference type="OrthoDB" id="2447631at2759"/>
<dbReference type="InterPro" id="IPR036397">
    <property type="entry name" value="RNaseH_sf"/>
</dbReference>
<dbReference type="EMBL" id="CAJVPI010001045">
    <property type="protein sequence ID" value="CAG8591172.1"/>
    <property type="molecule type" value="Genomic_DNA"/>
</dbReference>
<dbReference type="InterPro" id="IPR038717">
    <property type="entry name" value="Tc1-like_DDE_dom"/>
</dbReference>
<evidence type="ECO:0000313" key="3">
    <source>
        <dbReference type="EMBL" id="CAG8591172.1"/>
    </source>
</evidence>
<sequence length="646" mass="73710">MSDYIFKEIDKEKAKAFNEEIKPLLNEYPFIALDECSFYPNQDPRFGYSLKGDRAIARKPGHKGEHYTLLFAISNLKEINPIGDKRNYLIMDNAKIHTAPDKREEAGVPSVEEQMLKKNIEVRFITKYAPMINPAELVFNTLRQQTEKQRHRSYEEMEKSIEKVIKEECKEFRADSLNAMDKETAEMDKDNYLKKYFVRNNELGDDNETNNFIIDQYRENDIPVNEAVRAYNLEKLDESEKDDIRDATTEEKVKNLQKEIRQTRFRKVVRKEATNQAETDFGSEASPAPGSDFIIDQFNKDNITPAEAEIEQERTFIFDFRQVAGAAATATDSDILTYCRKNLTGSQAAALYNGNPQVLGSELRKGTGNDQVEFDGKYYQVTDTVGIIAAKKAKIDDANNKVKLTNAKTAAETAIKGAQKESGKPEITDTELNKHLKEVDQVLEAIATLRKAKEKPSFDATKARTEAITKKKELTDKIDAEKAKEPTKEPPKKEEPTNNEIKEAINNALGIEIQSFLKENLKDKEEEFVKLLDELPGTDKPTGSDEKEKIKNFLASQKAEVVIKVVFRQKLKDEDFQTQIEDEMKNKKNGDEKPLDETFYPKENGKFTQEAMIRYLYEKKTGQSHQFAAKNEERGGSDTSTSGKSH</sequence>
<gene>
    <name evidence="3" type="ORF">PBRASI_LOCUS7131</name>
</gene>
<dbReference type="Pfam" id="PF13358">
    <property type="entry name" value="DDE_3"/>
    <property type="match status" value="1"/>
</dbReference>
<feature type="region of interest" description="Disordered" evidence="1">
    <location>
        <begin position="623"/>
        <end position="646"/>
    </location>
</feature>
<accession>A0A9N9C8Q5</accession>
<protein>
    <submittedName>
        <fullName evidence="3">1989_t:CDS:1</fullName>
    </submittedName>
</protein>
<feature type="region of interest" description="Disordered" evidence="1">
    <location>
        <begin position="471"/>
        <end position="500"/>
    </location>
</feature>
<dbReference type="AlphaFoldDB" id="A0A9N9C8Q5"/>
<dbReference type="Proteomes" id="UP000789739">
    <property type="component" value="Unassembled WGS sequence"/>
</dbReference>
<name>A0A9N9C8Q5_9GLOM</name>
<keyword evidence="4" id="KW-1185">Reference proteome</keyword>
<feature type="compositionally biased region" description="Basic and acidic residues" evidence="1">
    <location>
        <begin position="582"/>
        <end position="603"/>
    </location>
</feature>